<organism evidence="1">
    <name type="scientific">Streptomyces sp. NBC_00180</name>
    <dbReference type="NCBI Taxonomy" id="2903632"/>
    <lineage>
        <taxon>Bacteria</taxon>
        <taxon>Bacillati</taxon>
        <taxon>Actinomycetota</taxon>
        <taxon>Actinomycetes</taxon>
        <taxon>Kitasatosporales</taxon>
        <taxon>Streptomycetaceae</taxon>
        <taxon>Streptomyces</taxon>
    </lineage>
</organism>
<name>A0AAU1HY01_9ACTN</name>
<reference evidence="1" key="1">
    <citation type="submission" date="2022-10" db="EMBL/GenBank/DDBJ databases">
        <title>The complete genomes of actinobacterial strains from the NBC collection.</title>
        <authorList>
            <person name="Joergensen T.S."/>
            <person name="Alvarez Arevalo M."/>
            <person name="Sterndorff E.B."/>
            <person name="Faurdal D."/>
            <person name="Vuksanovic O."/>
            <person name="Mourched A.-S."/>
            <person name="Charusanti P."/>
            <person name="Shaw S."/>
            <person name="Blin K."/>
            <person name="Weber T."/>
        </authorList>
    </citation>
    <scope>NUCLEOTIDE SEQUENCE</scope>
    <source>
        <strain evidence="1">NBC 00180</strain>
    </source>
</reference>
<dbReference type="InterPro" id="IPR016024">
    <property type="entry name" value="ARM-type_fold"/>
</dbReference>
<dbReference type="InterPro" id="IPR011989">
    <property type="entry name" value="ARM-like"/>
</dbReference>
<proteinExistence type="predicted"/>
<dbReference type="SUPFAM" id="SSF48371">
    <property type="entry name" value="ARM repeat"/>
    <property type="match status" value="1"/>
</dbReference>
<gene>
    <name evidence="1" type="ORF">OG477_16565</name>
</gene>
<dbReference type="EMBL" id="CP108140">
    <property type="protein sequence ID" value="WTP86890.1"/>
    <property type="molecule type" value="Genomic_DNA"/>
</dbReference>
<sequence length="218" mass="23386">MAIASDAREVALNRRDALTGVRNLVVDLPADVQQQVFGRAKGFVLGEQDGSYLDDEVTGTPHPLSSFKTSMGSASLRGEALLLAAASATTPEDHAWVRDQAIGLLSSGDIVDVHAAAVTLSRLPRDVAAEVDANLMVSHGHVGVRQASAVLCLRQPARCRDAAMRLAQDSEYRVRRTLAEAAARADPEASELATEILERLARDPRHSVRVAARPSRHE</sequence>
<dbReference type="AlphaFoldDB" id="A0AAU1HY01"/>
<accession>A0AAU1HY01</accession>
<evidence type="ECO:0000313" key="1">
    <source>
        <dbReference type="EMBL" id="WTP86890.1"/>
    </source>
</evidence>
<dbReference type="Gene3D" id="1.25.10.10">
    <property type="entry name" value="Leucine-rich Repeat Variant"/>
    <property type="match status" value="1"/>
</dbReference>
<protein>
    <recommendedName>
        <fullName evidence="2">HEAT repeat domain-containing protein</fullName>
    </recommendedName>
</protein>
<evidence type="ECO:0008006" key="2">
    <source>
        <dbReference type="Google" id="ProtNLM"/>
    </source>
</evidence>